<dbReference type="STRING" id="65499.SAMN04488000_101200"/>
<accession>A0A1H9AKQ0</accession>
<dbReference type="AlphaFoldDB" id="A0A1H9AKQ0"/>
<evidence type="ECO:0000313" key="1">
    <source>
        <dbReference type="EMBL" id="SEP77334.1"/>
    </source>
</evidence>
<protein>
    <submittedName>
        <fullName evidence="1">Uncharacterized protein</fullName>
    </submittedName>
</protein>
<dbReference type="Proteomes" id="UP000199503">
    <property type="component" value="Unassembled WGS sequence"/>
</dbReference>
<organism evidence="1 2">
    <name type="scientific">Lentzea albida</name>
    <dbReference type="NCBI Taxonomy" id="65499"/>
    <lineage>
        <taxon>Bacteria</taxon>
        <taxon>Bacillati</taxon>
        <taxon>Actinomycetota</taxon>
        <taxon>Actinomycetes</taxon>
        <taxon>Pseudonocardiales</taxon>
        <taxon>Pseudonocardiaceae</taxon>
        <taxon>Lentzea</taxon>
    </lineage>
</organism>
<sequence>MSLTHTGNEFINVRDGSYQWVWLDHYRLAAVDDQDALAAMIDHELFGDNHAGGDPGDDPTRHGPYWRDRVRTADYEPVPAEAAESVLRTWAVTPPAEVLDDLHATYRRLHAAERVYRLRDLGTEAQHDWGWVLDSFEEFVLIGPGTLTVVIAGSD</sequence>
<dbReference type="OrthoDB" id="4541031at2"/>
<dbReference type="RefSeq" id="WP_089907952.1">
    <property type="nucleotide sequence ID" value="NZ_FOFV01000001.1"/>
</dbReference>
<gene>
    <name evidence="1" type="ORF">SAMN04488000_101200</name>
</gene>
<name>A0A1H9AKQ0_9PSEU</name>
<evidence type="ECO:0000313" key="2">
    <source>
        <dbReference type="Proteomes" id="UP000199503"/>
    </source>
</evidence>
<reference evidence="2" key="1">
    <citation type="submission" date="2016-10" db="EMBL/GenBank/DDBJ databases">
        <authorList>
            <person name="Varghese N."/>
            <person name="Submissions S."/>
        </authorList>
    </citation>
    <scope>NUCLEOTIDE SEQUENCE [LARGE SCALE GENOMIC DNA]</scope>
    <source>
        <strain evidence="2">DSM 44437</strain>
    </source>
</reference>
<proteinExistence type="predicted"/>
<dbReference type="EMBL" id="FOFV01000001">
    <property type="protein sequence ID" value="SEP77334.1"/>
    <property type="molecule type" value="Genomic_DNA"/>
</dbReference>
<keyword evidence="2" id="KW-1185">Reference proteome</keyword>